<evidence type="ECO:0000313" key="1">
    <source>
        <dbReference type="EMBL" id="HED09781.1"/>
    </source>
</evidence>
<dbReference type="InterPro" id="IPR029062">
    <property type="entry name" value="Class_I_gatase-like"/>
</dbReference>
<evidence type="ECO:0008006" key="2">
    <source>
        <dbReference type="Google" id="ProtNLM"/>
    </source>
</evidence>
<dbReference type="AlphaFoldDB" id="A0A7V1PUF5"/>
<sequence length="685" mass="78806">MISGIPKIKTGRSGKGIALLIMVLFLPVFALEPSSEGREDLTRYTPEWIRDGFANGGATHEPWMFLVRRNKEFNQWQKEYFDYQTSEEYIRNLAEAGVTVYHLYFYKGFGFEAEKAHMDKAAEAAAIAHKYGMKVDTYIQWNSMMYETFFAEVPEAQTDLWYQVDVNGKPIMITYSHQQSFRYRPCFNHDGYMEYFKEKIIRYAIEVVKTDFLHFDNFDYNDANDADFNPAAIAAFRKYLEDKYTPRERVERFGFANVSFVLPPMWNDSNPAATLVEIKDPMMQEWIDFRCWTLVDRLKECIEFARSLNKELVIEVNSGGIEGGNRAWEYGINHGDLMQYTNVIWAEDLNYAVWKDGVANGKFRNYKLGRSTNNFIMSYNHTPYDFAENLALNRTIGSLGWSELDEVELKYLSFWRDNKELYTGMKGAEKVALLRSYPSMAYNTRDTHISVNMAEQALQQSQIPFDIIYDEHLDRLKNYSVLVLANQESLSDEAAAAIRTFVKNGGGLVATGKSGKYDGWRRLRKINLIEEMRRESGRALPETAAYSFGYKKGRVHYIPELVRPAGEIKLGYYTTWVMPENAAELEAAVYDVAAEELPLRVSAPEWVGVSHDTRGNRDIIHLFNYNHDSDVSGVTLDYAGTVKKVTAISPDRQGTITIPFSVDDNRTTLKIPDFPVYMIITLVKG</sequence>
<protein>
    <recommendedName>
        <fullName evidence="2">Beta-galactosidase trimerisation domain-containing protein</fullName>
    </recommendedName>
</protein>
<dbReference type="EMBL" id="DRLD01000100">
    <property type="protein sequence ID" value="HED09781.1"/>
    <property type="molecule type" value="Genomic_DNA"/>
</dbReference>
<gene>
    <name evidence="1" type="ORF">ENJ10_03755</name>
</gene>
<dbReference type="SUPFAM" id="SSF52317">
    <property type="entry name" value="Class I glutamine amidotransferase-like"/>
    <property type="match status" value="1"/>
</dbReference>
<proteinExistence type="predicted"/>
<dbReference type="CDD" id="cd03143">
    <property type="entry name" value="A4_beta-galactosidase_middle_domain"/>
    <property type="match status" value="1"/>
</dbReference>
<dbReference type="Gene3D" id="3.40.50.880">
    <property type="match status" value="1"/>
</dbReference>
<name>A0A7V1PUF5_CALAY</name>
<organism evidence="1">
    <name type="scientific">Caldithrix abyssi</name>
    <dbReference type="NCBI Taxonomy" id="187145"/>
    <lineage>
        <taxon>Bacteria</taxon>
        <taxon>Pseudomonadati</taxon>
        <taxon>Calditrichota</taxon>
        <taxon>Calditrichia</taxon>
        <taxon>Calditrichales</taxon>
        <taxon>Calditrichaceae</taxon>
        <taxon>Caldithrix</taxon>
    </lineage>
</organism>
<comment type="caution">
    <text evidence="1">The sequence shown here is derived from an EMBL/GenBank/DDBJ whole genome shotgun (WGS) entry which is preliminary data.</text>
</comment>
<reference evidence="1" key="1">
    <citation type="journal article" date="2020" name="mSystems">
        <title>Genome- and Community-Level Interaction Insights into Carbon Utilization and Element Cycling Functions of Hydrothermarchaeota in Hydrothermal Sediment.</title>
        <authorList>
            <person name="Zhou Z."/>
            <person name="Liu Y."/>
            <person name="Xu W."/>
            <person name="Pan J."/>
            <person name="Luo Z.H."/>
            <person name="Li M."/>
        </authorList>
    </citation>
    <scope>NUCLEOTIDE SEQUENCE [LARGE SCALE GENOMIC DNA]</scope>
    <source>
        <strain evidence="1">HyVt-456</strain>
    </source>
</reference>
<accession>A0A7V1PUF5</accession>
<dbReference type="Gene3D" id="3.20.20.80">
    <property type="entry name" value="Glycosidases"/>
    <property type="match status" value="1"/>
</dbReference>
<dbReference type="Proteomes" id="UP000886005">
    <property type="component" value="Unassembled WGS sequence"/>
</dbReference>